<dbReference type="InterPro" id="IPR048254">
    <property type="entry name" value="CDP_ALCOHOL_P_TRANSF_CS"/>
</dbReference>
<evidence type="ECO:0000256" key="6">
    <source>
        <dbReference type="ARBA" id="ARBA00022989"/>
    </source>
</evidence>
<dbReference type="Proteomes" id="UP001181622">
    <property type="component" value="Unassembled WGS sequence"/>
</dbReference>
<keyword evidence="7" id="KW-0443">Lipid metabolism</keyword>
<evidence type="ECO:0000256" key="10">
    <source>
        <dbReference type="ARBA" id="ARBA00023264"/>
    </source>
</evidence>
<feature type="domain" description="CDP-alcohol phosphatidyltransferase C-terminal" evidence="13">
    <location>
        <begin position="217"/>
        <end position="252"/>
    </location>
</feature>
<accession>A0ABU1DEW9</accession>
<feature type="transmembrane region" description="Helical" evidence="12">
    <location>
        <begin position="216"/>
        <end position="233"/>
    </location>
</feature>
<gene>
    <name evidence="14" type="ORF">IHQ68_07470</name>
</gene>
<evidence type="ECO:0000313" key="14">
    <source>
        <dbReference type="EMBL" id="MDR4306455.1"/>
    </source>
</evidence>
<dbReference type="Pfam" id="PF08009">
    <property type="entry name" value="CDP-OH_P_tran_2"/>
    <property type="match status" value="1"/>
</dbReference>
<feature type="transmembrane region" description="Helical" evidence="12">
    <location>
        <begin position="183"/>
        <end position="204"/>
    </location>
</feature>
<evidence type="ECO:0000256" key="12">
    <source>
        <dbReference type="SAM" id="Phobius"/>
    </source>
</evidence>
<evidence type="ECO:0000256" key="9">
    <source>
        <dbReference type="ARBA" id="ARBA00023209"/>
    </source>
</evidence>
<evidence type="ECO:0000256" key="1">
    <source>
        <dbReference type="ARBA" id="ARBA00004141"/>
    </source>
</evidence>
<keyword evidence="10" id="KW-1208">Phospholipid metabolism</keyword>
<dbReference type="EMBL" id="JADBEO010000012">
    <property type="protein sequence ID" value="MDR4306455.1"/>
    <property type="molecule type" value="Genomic_DNA"/>
</dbReference>
<feature type="transmembrane region" description="Helical" evidence="12">
    <location>
        <begin position="116"/>
        <end position="134"/>
    </location>
</feature>
<comment type="subcellular location">
    <subcellularLocation>
        <location evidence="1">Membrane</location>
        <topology evidence="1">Multi-pass membrane protein</topology>
    </subcellularLocation>
</comment>
<dbReference type="InterPro" id="IPR043130">
    <property type="entry name" value="CDP-OH_PTrfase_TM_dom"/>
</dbReference>
<protein>
    <submittedName>
        <fullName evidence="14">Phosphatidylcholine/phosphatidylserine synthase</fullName>
    </submittedName>
</protein>
<keyword evidence="15" id="KW-1185">Reference proteome</keyword>
<keyword evidence="8 12" id="KW-0472">Membrane</keyword>
<feature type="transmembrane region" description="Helical" evidence="12">
    <location>
        <begin position="239"/>
        <end position="256"/>
    </location>
</feature>
<dbReference type="Pfam" id="PF01066">
    <property type="entry name" value="CDP-OH_P_transf"/>
    <property type="match status" value="1"/>
</dbReference>
<keyword evidence="4 11" id="KW-0808">Transferase</keyword>
<dbReference type="RefSeq" id="WP_309390370.1">
    <property type="nucleotide sequence ID" value="NZ_JADBEO010000012.1"/>
</dbReference>
<evidence type="ECO:0000259" key="13">
    <source>
        <dbReference type="Pfam" id="PF08009"/>
    </source>
</evidence>
<keyword evidence="6 12" id="KW-1133">Transmembrane helix</keyword>
<dbReference type="InterPro" id="IPR050324">
    <property type="entry name" value="CDP-alcohol_PTase-I"/>
</dbReference>
<evidence type="ECO:0000256" key="2">
    <source>
        <dbReference type="ARBA" id="ARBA00010441"/>
    </source>
</evidence>
<proteinExistence type="inferred from homology"/>
<sequence>MSDPLLERDADAGQALQKRVKLRRVPLRTLLPNLVTLLALCAGLTGVRMAIEGRLEIAVYLVVLAAALDGIDGRLARLLKGTSRFGAELDSLTDFVNFGVAPALILYIWGLNGLGHVGWLGALVLAIAAALRLARFNVALDDPNKPAWAGAFFTGVPAPAGAIGSLLPIYLEFLGIPRTPIGMPVVLAYEIFVALMMVSPLPTWSGKQLGARVKRAYVAPVLILAAIFVALLISYPWFVLTAVVLVYLGLLPLALAHHRKLKLRDRALASPQESTNAS</sequence>
<name>A0ABU1DEW9_9HYPH</name>
<dbReference type="PROSITE" id="PS00379">
    <property type="entry name" value="CDP_ALCOHOL_P_TRANSF"/>
    <property type="match status" value="1"/>
</dbReference>
<keyword evidence="5 12" id="KW-0812">Transmembrane</keyword>
<reference evidence="14" key="1">
    <citation type="submission" date="2020-10" db="EMBL/GenBank/DDBJ databases">
        <authorList>
            <person name="Abbas A."/>
            <person name="Razzaq R."/>
            <person name="Waqas M."/>
            <person name="Abbas N."/>
            <person name="Nielsen T.K."/>
            <person name="Hansen L.H."/>
            <person name="Hussain S."/>
            <person name="Shahid M."/>
        </authorList>
    </citation>
    <scope>NUCLEOTIDE SEQUENCE</scope>
    <source>
        <strain evidence="14">S14</strain>
    </source>
</reference>
<dbReference type="Gene3D" id="1.20.120.1760">
    <property type="match status" value="1"/>
</dbReference>
<dbReference type="InterPro" id="IPR012616">
    <property type="entry name" value="CDP-OH_P_trans_C"/>
</dbReference>
<feature type="transmembrane region" description="Helical" evidence="12">
    <location>
        <begin position="30"/>
        <end position="51"/>
    </location>
</feature>
<organism evidence="14 15">
    <name type="scientific">Chelatococcus sambhunathii</name>
    <dbReference type="NCBI Taxonomy" id="363953"/>
    <lineage>
        <taxon>Bacteria</taxon>
        <taxon>Pseudomonadati</taxon>
        <taxon>Pseudomonadota</taxon>
        <taxon>Alphaproteobacteria</taxon>
        <taxon>Hyphomicrobiales</taxon>
        <taxon>Chelatococcaceae</taxon>
        <taxon>Chelatococcus</taxon>
    </lineage>
</organism>
<evidence type="ECO:0000256" key="5">
    <source>
        <dbReference type="ARBA" id="ARBA00022692"/>
    </source>
</evidence>
<comment type="similarity">
    <text evidence="2 11">Belongs to the CDP-alcohol phosphatidyltransferase class-I family.</text>
</comment>
<evidence type="ECO:0000256" key="8">
    <source>
        <dbReference type="ARBA" id="ARBA00023136"/>
    </source>
</evidence>
<dbReference type="PANTHER" id="PTHR14269:SF61">
    <property type="entry name" value="CDP-DIACYLGLYCEROL--SERINE O-PHOSPHATIDYLTRANSFERASE"/>
    <property type="match status" value="1"/>
</dbReference>
<dbReference type="InterPro" id="IPR000462">
    <property type="entry name" value="CDP-OH_P_trans"/>
</dbReference>
<evidence type="ECO:0000256" key="7">
    <source>
        <dbReference type="ARBA" id="ARBA00023098"/>
    </source>
</evidence>
<dbReference type="PANTHER" id="PTHR14269">
    <property type="entry name" value="CDP-DIACYLGLYCEROL--GLYCEROL-3-PHOSPHATE 3-PHOSPHATIDYLTRANSFERASE-RELATED"/>
    <property type="match status" value="1"/>
</dbReference>
<evidence type="ECO:0000313" key="15">
    <source>
        <dbReference type="Proteomes" id="UP001181622"/>
    </source>
</evidence>
<comment type="caution">
    <text evidence="14">The sequence shown here is derived from an EMBL/GenBank/DDBJ whole genome shotgun (WGS) entry which is preliminary data.</text>
</comment>
<keyword evidence="3" id="KW-0444">Lipid biosynthesis</keyword>
<evidence type="ECO:0000256" key="11">
    <source>
        <dbReference type="RuleBase" id="RU003750"/>
    </source>
</evidence>
<evidence type="ECO:0000256" key="4">
    <source>
        <dbReference type="ARBA" id="ARBA00022679"/>
    </source>
</evidence>
<evidence type="ECO:0000256" key="3">
    <source>
        <dbReference type="ARBA" id="ARBA00022516"/>
    </source>
</evidence>
<keyword evidence="9" id="KW-0594">Phospholipid biosynthesis</keyword>
<feature type="transmembrane region" description="Helical" evidence="12">
    <location>
        <begin position="146"/>
        <end position="171"/>
    </location>
</feature>